<name>A0AAV4UIV4_CAEEX</name>
<dbReference type="EMBL" id="BPLR01012922">
    <property type="protein sequence ID" value="GIY57529.1"/>
    <property type="molecule type" value="Genomic_DNA"/>
</dbReference>
<keyword evidence="2" id="KW-1185">Reference proteome</keyword>
<dbReference type="Proteomes" id="UP001054945">
    <property type="component" value="Unassembled WGS sequence"/>
</dbReference>
<reference evidence="1 2" key="1">
    <citation type="submission" date="2021-06" db="EMBL/GenBank/DDBJ databases">
        <title>Caerostris extrusa draft genome.</title>
        <authorList>
            <person name="Kono N."/>
            <person name="Arakawa K."/>
        </authorList>
    </citation>
    <scope>NUCLEOTIDE SEQUENCE [LARGE SCALE GENOMIC DNA]</scope>
</reference>
<comment type="caution">
    <text evidence="1">The sequence shown here is derived from an EMBL/GenBank/DDBJ whole genome shotgun (WGS) entry which is preliminary data.</text>
</comment>
<organism evidence="1 2">
    <name type="scientific">Caerostris extrusa</name>
    <name type="common">Bark spider</name>
    <name type="synonym">Caerostris bankana</name>
    <dbReference type="NCBI Taxonomy" id="172846"/>
    <lineage>
        <taxon>Eukaryota</taxon>
        <taxon>Metazoa</taxon>
        <taxon>Ecdysozoa</taxon>
        <taxon>Arthropoda</taxon>
        <taxon>Chelicerata</taxon>
        <taxon>Arachnida</taxon>
        <taxon>Araneae</taxon>
        <taxon>Araneomorphae</taxon>
        <taxon>Entelegynae</taxon>
        <taxon>Araneoidea</taxon>
        <taxon>Araneidae</taxon>
        <taxon>Caerostris</taxon>
    </lineage>
</organism>
<dbReference type="AlphaFoldDB" id="A0AAV4UIV4"/>
<accession>A0AAV4UIV4</accession>
<proteinExistence type="predicted"/>
<evidence type="ECO:0000313" key="1">
    <source>
        <dbReference type="EMBL" id="GIY57529.1"/>
    </source>
</evidence>
<sequence>MGCTGPQIYFLNIEASNERWSRMILMCHCPDRFLAVLQCLCAHPRKARIETTDGCDRFCTTGSLVDTNLSLGWTVIRESQFVLTNRVFLLIREELLLLDLF</sequence>
<gene>
    <name evidence="1" type="ORF">CEXT_676811</name>
</gene>
<evidence type="ECO:0000313" key="2">
    <source>
        <dbReference type="Proteomes" id="UP001054945"/>
    </source>
</evidence>
<protein>
    <submittedName>
        <fullName evidence="1">Uncharacterized protein</fullName>
    </submittedName>
</protein>